<dbReference type="Gene3D" id="3.40.190.10">
    <property type="entry name" value="Periplasmic binding protein-like II"/>
    <property type="match status" value="2"/>
</dbReference>
<dbReference type="PANTHER" id="PTHR35936">
    <property type="entry name" value="MEMBRANE-BOUND LYTIC MUREIN TRANSGLYCOSYLASE F"/>
    <property type="match status" value="1"/>
</dbReference>
<dbReference type="SMART" id="SM00062">
    <property type="entry name" value="PBPb"/>
    <property type="match status" value="1"/>
</dbReference>
<dbReference type="CDD" id="cd01009">
    <property type="entry name" value="PBP2_YfhD_N"/>
    <property type="match status" value="1"/>
</dbReference>
<dbReference type="AlphaFoldDB" id="A0A3B0VNA5"/>
<sequence length="335" mass="38396">MIPLNLTLKTVSISSTLALGLFLSIPLAKSSFTDQTKNSIQNSLSERINQPFIGDLEQIRKRRVLRVLVSYNGTNFFHTIKGQRGLEHDLIKAYEKYLNRGPRKELYKTHVIFLTRPFNKLFDELLAGHGDLIASGLTVTKERKYAVDFTDPYIKNVQEILVANQNSPVITKLEDLSNKQIIVVANSSYIIHIEQMNQALGRLGLPSIEIIQANPILEAEDLLEMVNAGLFEYTVVDDHIAKIYQHVYNKLVLQQDIIFHHGGEIAWALNKNLPNLKHSLNNFINTYAKPGKFLGNSIYQKYYKNPFWVKTPLSLTALDETPCLQYYFEKYAEFY</sequence>
<evidence type="ECO:0000313" key="3">
    <source>
        <dbReference type="EMBL" id="VAW44361.1"/>
    </source>
</evidence>
<evidence type="ECO:0000259" key="2">
    <source>
        <dbReference type="SMART" id="SM00062"/>
    </source>
</evidence>
<gene>
    <name evidence="3" type="ORF">MNBD_GAMMA04-826</name>
</gene>
<name>A0A3B0VNA5_9ZZZZ</name>
<accession>A0A3B0VNA5</accession>
<feature type="non-terminal residue" evidence="3">
    <location>
        <position position="335"/>
    </location>
</feature>
<protein>
    <recommendedName>
        <fullName evidence="2">Solute-binding protein family 3/N-terminal domain-containing protein</fullName>
    </recommendedName>
</protein>
<feature type="domain" description="Solute-binding protein family 3/N-terminal" evidence="2">
    <location>
        <begin position="64"/>
        <end position="306"/>
    </location>
</feature>
<evidence type="ECO:0000256" key="1">
    <source>
        <dbReference type="ARBA" id="ARBA00022729"/>
    </source>
</evidence>
<dbReference type="EMBL" id="UOFB01000037">
    <property type="protein sequence ID" value="VAW44361.1"/>
    <property type="molecule type" value="Genomic_DNA"/>
</dbReference>
<dbReference type="InterPro" id="IPR001638">
    <property type="entry name" value="Solute-binding_3/MltF_N"/>
</dbReference>
<keyword evidence="1" id="KW-0732">Signal</keyword>
<dbReference type="SUPFAM" id="SSF53850">
    <property type="entry name" value="Periplasmic binding protein-like II"/>
    <property type="match status" value="1"/>
</dbReference>
<proteinExistence type="predicted"/>
<dbReference type="Pfam" id="PF00497">
    <property type="entry name" value="SBP_bac_3"/>
    <property type="match status" value="1"/>
</dbReference>
<reference evidence="3" key="1">
    <citation type="submission" date="2018-06" db="EMBL/GenBank/DDBJ databases">
        <authorList>
            <person name="Zhirakovskaya E."/>
        </authorList>
    </citation>
    <scope>NUCLEOTIDE SEQUENCE</scope>
</reference>
<organism evidence="3">
    <name type="scientific">hydrothermal vent metagenome</name>
    <dbReference type="NCBI Taxonomy" id="652676"/>
    <lineage>
        <taxon>unclassified sequences</taxon>
        <taxon>metagenomes</taxon>
        <taxon>ecological metagenomes</taxon>
    </lineage>
</organism>